<dbReference type="PROSITE" id="PS50850">
    <property type="entry name" value="MFS"/>
    <property type="match status" value="1"/>
</dbReference>
<dbReference type="InterPro" id="IPR011701">
    <property type="entry name" value="MFS"/>
</dbReference>
<evidence type="ECO:0000313" key="9">
    <source>
        <dbReference type="Proteomes" id="UP001391051"/>
    </source>
</evidence>
<feature type="transmembrane region" description="Helical" evidence="6">
    <location>
        <begin position="405"/>
        <end position="424"/>
    </location>
</feature>
<dbReference type="InterPro" id="IPR036259">
    <property type="entry name" value="MFS_trans_sf"/>
</dbReference>
<sequence length="530" mass="56532">MATATQKGLVSSAPTGSTPYSSMSRGRKRYLTYLLGYLCLVSSLSATIYFPLIPLLVTHYNTSVQAVNLTITLYVVFQGVAPSFWSPASDSLGRRPVFLGTFAVFAAASAGLCFSGRSLAALAVLRALQSVGGSAVLSISYGVVSDIVTHAERGSMLGPMMASANLGPCMGPVLGGSVTYAAGGQDFQWCFRALAIVGGSALLLVGWTLPETNRGIVGNGSVPAQGIWRTWWASLRTFRQSLWTPKQESKTTESRSQNATDAPGADDAEKSGGAGDASVSTETQVHSPTGRGRLVVPNPFSSLRLIFYWDTSLVLFLAASPYCLWYLIQTSIPIIYGTSGYDFSDIYVGLTYLAGGFGVIAGGFINGRLMDWNYRVVARQAGLPVNKHSGEDMSKFPIEMARSRGSVAILGVSVCAVIAFGWTVKYKIHPAVPLTLQFYIGAKCTVLHQAYSALLVDMFPQKPSTAGASNNIIRCALSAAAVAVLQPLVDALGPGWFFTMTALLDAGLSIIAVWVLRRWGMQWRSGRQQS</sequence>
<comment type="subcellular location">
    <subcellularLocation>
        <location evidence="1">Membrane</location>
        <topology evidence="1">Multi-pass membrane protein</topology>
    </subcellularLocation>
</comment>
<evidence type="ECO:0000256" key="5">
    <source>
        <dbReference type="SAM" id="MobiDB-lite"/>
    </source>
</evidence>
<dbReference type="Pfam" id="PF07690">
    <property type="entry name" value="MFS_1"/>
    <property type="match status" value="1"/>
</dbReference>
<feature type="transmembrane region" description="Helical" evidence="6">
    <location>
        <begin position="189"/>
        <end position="209"/>
    </location>
</feature>
<feature type="transmembrane region" description="Helical" evidence="6">
    <location>
        <begin position="495"/>
        <end position="516"/>
    </location>
</feature>
<dbReference type="SUPFAM" id="SSF103473">
    <property type="entry name" value="MFS general substrate transporter"/>
    <property type="match status" value="1"/>
</dbReference>
<dbReference type="PANTHER" id="PTHR23502">
    <property type="entry name" value="MAJOR FACILITATOR SUPERFAMILY"/>
    <property type="match status" value="1"/>
</dbReference>
<feature type="transmembrane region" description="Helical" evidence="6">
    <location>
        <begin position="64"/>
        <end position="85"/>
    </location>
</feature>
<feature type="region of interest" description="Disordered" evidence="5">
    <location>
        <begin position="244"/>
        <end position="290"/>
    </location>
</feature>
<dbReference type="InterPro" id="IPR020846">
    <property type="entry name" value="MFS_dom"/>
</dbReference>
<feature type="transmembrane region" description="Helical" evidence="6">
    <location>
        <begin position="97"/>
        <end position="117"/>
    </location>
</feature>
<gene>
    <name evidence="8" type="ORF">PG986_005323</name>
</gene>
<protein>
    <recommendedName>
        <fullName evidence="7">Major facilitator superfamily (MFS) profile domain-containing protein</fullName>
    </recommendedName>
</protein>
<feature type="compositionally biased region" description="Polar residues" evidence="5">
    <location>
        <begin position="278"/>
        <end position="287"/>
    </location>
</feature>
<keyword evidence="4 6" id="KW-0472">Membrane</keyword>
<evidence type="ECO:0000259" key="7">
    <source>
        <dbReference type="PROSITE" id="PS50850"/>
    </source>
</evidence>
<evidence type="ECO:0000256" key="4">
    <source>
        <dbReference type="ARBA" id="ARBA00023136"/>
    </source>
</evidence>
<feature type="transmembrane region" description="Helical" evidence="6">
    <location>
        <begin position="347"/>
        <end position="365"/>
    </location>
</feature>
<evidence type="ECO:0000256" key="1">
    <source>
        <dbReference type="ARBA" id="ARBA00004141"/>
    </source>
</evidence>
<name>A0ABR1QH78_9PEZI</name>
<keyword evidence="3 6" id="KW-1133">Transmembrane helix</keyword>
<feature type="region of interest" description="Disordered" evidence="5">
    <location>
        <begin position="1"/>
        <end position="24"/>
    </location>
</feature>
<feature type="domain" description="Major facilitator superfamily (MFS) profile" evidence="7">
    <location>
        <begin position="31"/>
        <end position="519"/>
    </location>
</feature>
<dbReference type="GeneID" id="92074607"/>
<keyword evidence="2 6" id="KW-0812">Transmembrane</keyword>
<evidence type="ECO:0000256" key="3">
    <source>
        <dbReference type="ARBA" id="ARBA00022989"/>
    </source>
</evidence>
<accession>A0ABR1QH78</accession>
<organism evidence="8 9">
    <name type="scientific">Apiospora aurea</name>
    <dbReference type="NCBI Taxonomy" id="335848"/>
    <lineage>
        <taxon>Eukaryota</taxon>
        <taxon>Fungi</taxon>
        <taxon>Dikarya</taxon>
        <taxon>Ascomycota</taxon>
        <taxon>Pezizomycotina</taxon>
        <taxon>Sordariomycetes</taxon>
        <taxon>Xylariomycetidae</taxon>
        <taxon>Amphisphaeriales</taxon>
        <taxon>Apiosporaceae</taxon>
        <taxon>Apiospora</taxon>
    </lineage>
</organism>
<dbReference type="Proteomes" id="UP001391051">
    <property type="component" value="Unassembled WGS sequence"/>
</dbReference>
<keyword evidence="9" id="KW-1185">Reference proteome</keyword>
<evidence type="ECO:0000313" key="8">
    <source>
        <dbReference type="EMBL" id="KAK7956101.1"/>
    </source>
</evidence>
<proteinExistence type="predicted"/>
<evidence type="ECO:0000256" key="6">
    <source>
        <dbReference type="SAM" id="Phobius"/>
    </source>
</evidence>
<dbReference type="Gene3D" id="1.20.1250.20">
    <property type="entry name" value="MFS general substrate transporter like domains"/>
    <property type="match status" value="1"/>
</dbReference>
<dbReference type="RefSeq" id="XP_066701407.1">
    <property type="nucleotide sequence ID" value="XM_066841545.1"/>
</dbReference>
<dbReference type="PANTHER" id="PTHR23502:SF151">
    <property type="entry name" value="MAJOR FACILITATOR SUPERFAMILY (MFS) PROFILE DOMAIN-CONTAINING PROTEIN"/>
    <property type="match status" value="1"/>
</dbReference>
<reference evidence="8 9" key="1">
    <citation type="submission" date="2023-01" db="EMBL/GenBank/DDBJ databases">
        <title>Analysis of 21 Apiospora genomes using comparative genomics revels a genus with tremendous synthesis potential of carbohydrate active enzymes and secondary metabolites.</title>
        <authorList>
            <person name="Sorensen T."/>
        </authorList>
    </citation>
    <scope>NUCLEOTIDE SEQUENCE [LARGE SCALE GENOMIC DNA]</scope>
    <source>
        <strain evidence="8 9">CBS 24483</strain>
    </source>
</reference>
<comment type="caution">
    <text evidence="8">The sequence shown here is derived from an EMBL/GenBank/DDBJ whole genome shotgun (WGS) entry which is preliminary data.</text>
</comment>
<feature type="transmembrane region" description="Helical" evidence="6">
    <location>
        <begin position="307"/>
        <end position="327"/>
    </location>
</feature>
<evidence type="ECO:0000256" key="2">
    <source>
        <dbReference type="ARBA" id="ARBA00022692"/>
    </source>
</evidence>
<dbReference type="EMBL" id="JAQQWE010000004">
    <property type="protein sequence ID" value="KAK7956101.1"/>
    <property type="molecule type" value="Genomic_DNA"/>
</dbReference>
<feature type="transmembrane region" description="Helical" evidence="6">
    <location>
        <begin position="30"/>
        <end position="52"/>
    </location>
</feature>